<accession>A0A9Y1FJQ2</accession>
<dbReference type="InterPro" id="IPR025707">
    <property type="entry name" value="DNA_bp_PD1"/>
</dbReference>
<evidence type="ECO:0000259" key="1">
    <source>
        <dbReference type="PROSITE" id="PS51742"/>
    </source>
</evidence>
<dbReference type="Gene3D" id="3.30.1330.80">
    <property type="entry name" value="Hypothetical protein, similar to alpha- acetolactate decarboxylase, domain 2"/>
    <property type="match status" value="1"/>
</dbReference>
<reference evidence="2" key="1">
    <citation type="journal article" date="2022" name="Nat. Microbiol.">
        <title>Unique mobile elements and scalable gene flow at the prokaryote-eukaryote boundary revealed by circularized Asgard archaea genomes.</title>
        <authorList>
            <person name="Wu F."/>
            <person name="Speth D.R."/>
            <person name="Philosof A."/>
            <person name="Cremiere A."/>
            <person name="Narayanan A."/>
            <person name="Barco R.A."/>
            <person name="Connon S.A."/>
            <person name="Amend J.P."/>
            <person name="Antoshechkin I.A."/>
            <person name="Orphan V.J."/>
        </authorList>
    </citation>
    <scope>NUCLEOTIDE SEQUENCE</scope>
    <source>
        <strain evidence="2">PM71</strain>
    </source>
</reference>
<gene>
    <name evidence="2" type="ORF">K9W45_07705</name>
</gene>
<dbReference type="InterPro" id="IPR005175">
    <property type="entry name" value="PPC_dom"/>
</dbReference>
<dbReference type="CDD" id="cd11378">
    <property type="entry name" value="DUF296"/>
    <property type="match status" value="1"/>
</dbReference>
<dbReference type="PANTHER" id="PTHR34988:SF1">
    <property type="entry name" value="DNA-BINDING PROTEIN"/>
    <property type="match status" value="1"/>
</dbReference>
<name>A0A9Y1FJQ2_9ARCH</name>
<dbReference type="SUPFAM" id="SSF117856">
    <property type="entry name" value="AF0104/ALDC/Ptd012-like"/>
    <property type="match status" value="1"/>
</dbReference>
<dbReference type="EMBL" id="CP084166">
    <property type="protein sequence ID" value="UJG39745.1"/>
    <property type="molecule type" value="Genomic_DNA"/>
</dbReference>
<organism evidence="2">
    <name type="scientific">Candidatus Heimdallarchaeum aukensis</name>
    <dbReference type="NCBI Taxonomy" id="2876573"/>
    <lineage>
        <taxon>Archaea</taxon>
        <taxon>Promethearchaeati</taxon>
        <taxon>Candidatus Heimdallarchaeota</taxon>
        <taxon>Candidatus Heimdallarchaeia (ex Rinke et al. 2021) (nom. nud.)</taxon>
        <taxon>Candidatus Heimdallarchaeales</taxon>
        <taxon>Candidatus Heimdallarchaeaceae</taxon>
        <taxon>Candidatus Heimdallarchaeum</taxon>
    </lineage>
</organism>
<dbReference type="GO" id="GO:0003677">
    <property type="term" value="F:DNA binding"/>
    <property type="evidence" value="ECO:0007669"/>
    <property type="project" value="UniProtKB-KW"/>
</dbReference>
<dbReference type="Proteomes" id="UP001201020">
    <property type="component" value="Chromosome"/>
</dbReference>
<proteinExistence type="predicted"/>
<protein>
    <submittedName>
        <fullName evidence="2">DNA-binding protein</fullName>
    </submittedName>
</protein>
<sequence>MQFKIDSSKGLHFVKLEPGEDILPELKRYCQQHNIKSGFIQGIGAVKEATLGYFDLETKQYLRNNMKINAEMLSCIGNISKNKETSEYIIHCHIILGDNEFRVIGGHLFENTIISVTGEFIITESKEEIYRSLDEQFNLSLLEL</sequence>
<keyword evidence="2" id="KW-0238">DNA-binding</keyword>
<dbReference type="PROSITE" id="PS51742">
    <property type="entry name" value="PPC"/>
    <property type="match status" value="1"/>
</dbReference>
<dbReference type="PANTHER" id="PTHR34988">
    <property type="entry name" value="PROTEIN, PUTATIVE-RELATED"/>
    <property type="match status" value="1"/>
</dbReference>
<dbReference type="PIRSF" id="PIRSF016702">
    <property type="entry name" value="DNA_bp_PD1"/>
    <property type="match status" value="1"/>
</dbReference>
<feature type="domain" description="PPC" evidence="1">
    <location>
        <begin position="6"/>
        <end position="144"/>
    </location>
</feature>
<dbReference type="AlphaFoldDB" id="A0A9Y1FJQ2"/>
<evidence type="ECO:0000313" key="2">
    <source>
        <dbReference type="EMBL" id="UJG39745.1"/>
    </source>
</evidence>
<dbReference type="Pfam" id="PF03479">
    <property type="entry name" value="PCC"/>
    <property type="match status" value="1"/>
</dbReference>